<evidence type="ECO:0000313" key="6">
    <source>
        <dbReference type="EMBL" id="HAT4299495.1"/>
    </source>
</evidence>
<dbReference type="Pfam" id="PF08706">
    <property type="entry name" value="D5_N"/>
    <property type="match status" value="1"/>
</dbReference>
<dbReference type="PROSITE" id="PS51206">
    <property type="entry name" value="SF3_HELICASE_1"/>
    <property type="match status" value="1"/>
</dbReference>
<reference evidence="6" key="1">
    <citation type="journal article" date="2018" name="Genome Biol.">
        <title>SKESA: strategic k-mer extension for scrupulous assemblies.</title>
        <authorList>
            <person name="Souvorov A."/>
            <person name="Agarwala R."/>
            <person name="Lipman D.J."/>
        </authorList>
    </citation>
    <scope>NUCLEOTIDE SEQUENCE</scope>
    <source>
        <strain evidence="6">C25</strain>
    </source>
</reference>
<dbReference type="InterPro" id="IPR004968">
    <property type="entry name" value="DNA_primase/NTPase_C"/>
</dbReference>
<dbReference type="InterPro" id="IPR034154">
    <property type="entry name" value="TOPRIM_DnaG/twinkle"/>
</dbReference>
<dbReference type="InterPro" id="IPR027417">
    <property type="entry name" value="P-loop_NTPase"/>
</dbReference>
<dbReference type="PANTHER" id="PTHR35372">
    <property type="entry name" value="ATP BINDING PROTEIN-RELATED"/>
    <property type="match status" value="1"/>
</dbReference>
<evidence type="ECO:0000313" key="7">
    <source>
        <dbReference type="Proteomes" id="UP000855421"/>
    </source>
</evidence>
<evidence type="ECO:0000256" key="4">
    <source>
        <dbReference type="ARBA" id="ARBA00022840"/>
    </source>
</evidence>
<gene>
    <name evidence="6" type="ORF">I9063_002899</name>
</gene>
<dbReference type="GO" id="GO:0005524">
    <property type="term" value="F:ATP binding"/>
    <property type="evidence" value="ECO:0007669"/>
    <property type="project" value="UniProtKB-KW"/>
</dbReference>
<organism evidence="6 7">
    <name type="scientific">Clostridium perfringens</name>
    <dbReference type="NCBI Taxonomy" id="1502"/>
    <lineage>
        <taxon>Bacteria</taxon>
        <taxon>Bacillati</taxon>
        <taxon>Bacillota</taxon>
        <taxon>Clostridia</taxon>
        <taxon>Eubacteriales</taxon>
        <taxon>Clostridiaceae</taxon>
        <taxon>Clostridium</taxon>
    </lineage>
</organism>
<dbReference type="NCBIfam" id="TIGR01613">
    <property type="entry name" value="primase_Cterm"/>
    <property type="match status" value="1"/>
</dbReference>
<proteinExistence type="predicted"/>
<dbReference type="InterPro" id="IPR051620">
    <property type="entry name" value="ORF904-like_C"/>
</dbReference>
<evidence type="ECO:0000256" key="1">
    <source>
        <dbReference type="ARBA" id="ARBA00022741"/>
    </source>
</evidence>
<dbReference type="Gene3D" id="3.40.1360.10">
    <property type="match status" value="1"/>
</dbReference>
<comment type="caution">
    <text evidence="6">The sequence shown here is derived from an EMBL/GenBank/DDBJ whole genome shotgun (WGS) entry which is preliminary data.</text>
</comment>
<sequence>MKFEEITDKFEIDKKSKRVDRVQAKCPCHNDKNASLTISYNSKEEKTMLYCHAGCNTKDIVESVGLKMSDLFDKPLEINEEKKSAFEKDIEAIYKFYDENGDLAYEKIRKKGKKFLHRRYIDGAEIWGMEEGIHTETFPGSNSWSMKKRPGAKTAFWPEQEQLLYNLPNLMKAVKDKEIVYIVEGEKDADNLILRGLVATTTSIGATKGDLGKKWPSRFNKYFKGANVVLLPDNDAPGRAFMEHIAEQIKDLANSVKIVELPNLDEKGDVSDWFEDGNDIYDLLDLTKRTDEFVQYKGNIIYDFNWSDVGNAERLISIYGKDIKFNVNSGKWYVWNGVNWELDKTFKIENLYRRVLRKFQKEISNINIQNDEQATNKQKEKAKAFILRNEADGKIKSALNQVKTFQGVNFTDSDKDDYLLNTPKSTINLRDLSQKKHDRKDVITQCTNYSFNIENTNCPNWIDFLNTIFLGDEEIIRYVQKAVGYSLTGDTTEQCLFMLWGGGSNGKSTFVRVLEDIMGSYVVNINGESLMEGRGGNPDTPRGDLAALKNKRIAIASELQEGQVFNEPLLKNLTVGDTIKVRFMFQEQFDLINKAKLWIMTNKKPTVKGNDYGIWRRWRLIPFKHRFDDKEKNPNFYEEKLKPELEAILLWAITGYKMWKEEGLSTPLEISEAVEDYKMDMDQIARFIEDKCEVGEGLECRAGDLYKEYKDWCVDEGENYVMSNCKFARDLKEKGFEKGKRDKNGNKWLGIRTDYFK</sequence>
<dbReference type="SUPFAM" id="SSF52540">
    <property type="entry name" value="P-loop containing nucleoside triphosphate hydrolases"/>
    <property type="match status" value="1"/>
</dbReference>
<dbReference type="InterPro" id="IPR045455">
    <property type="entry name" value="NrS-1_pol-like_helicase"/>
</dbReference>
<evidence type="ECO:0000256" key="3">
    <source>
        <dbReference type="ARBA" id="ARBA00022806"/>
    </source>
</evidence>
<reference evidence="6" key="2">
    <citation type="submission" date="2020-07" db="EMBL/GenBank/DDBJ databases">
        <authorList>
            <consortium name="NCBI Pathogen Detection Project"/>
        </authorList>
    </citation>
    <scope>NUCLEOTIDE SEQUENCE</scope>
    <source>
        <strain evidence="6">C25</strain>
    </source>
</reference>
<dbReference type="SMART" id="SM00885">
    <property type="entry name" value="D5_N"/>
    <property type="match status" value="1"/>
</dbReference>
<dbReference type="AlphaFoldDB" id="A0AAN5SFX1"/>
<feature type="domain" description="SF3 helicase" evidence="5">
    <location>
        <begin position="474"/>
        <end position="636"/>
    </location>
</feature>
<keyword evidence="4" id="KW-0067">ATP-binding</keyword>
<keyword evidence="1" id="KW-0547">Nucleotide-binding</keyword>
<keyword evidence="3" id="KW-0347">Helicase</keyword>
<evidence type="ECO:0000256" key="2">
    <source>
        <dbReference type="ARBA" id="ARBA00022801"/>
    </source>
</evidence>
<name>A0AAN5SFX1_CLOPF</name>
<protein>
    <recommendedName>
        <fullName evidence="5">SF3 helicase domain-containing protein</fullName>
    </recommendedName>
</protein>
<dbReference type="Pfam" id="PF19263">
    <property type="entry name" value="DUF5906"/>
    <property type="match status" value="1"/>
</dbReference>
<dbReference type="GO" id="GO:0016787">
    <property type="term" value="F:hydrolase activity"/>
    <property type="evidence" value="ECO:0007669"/>
    <property type="project" value="UniProtKB-KW"/>
</dbReference>
<dbReference type="InterPro" id="IPR006500">
    <property type="entry name" value="Helicase_put_C_phage/plasmid"/>
</dbReference>
<dbReference type="GO" id="GO:0004386">
    <property type="term" value="F:helicase activity"/>
    <property type="evidence" value="ECO:0007669"/>
    <property type="project" value="UniProtKB-KW"/>
</dbReference>
<dbReference type="RefSeq" id="WP_110035220.1">
    <property type="nucleotide sequence ID" value="NZ_PJTE01000014.1"/>
</dbReference>
<evidence type="ECO:0000259" key="5">
    <source>
        <dbReference type="PROSITE" id="PS51206"/>
    </source>
</evidence>
<dbReference type="Gene3D" id="3.40.50.300">
    <property type="entry name" value="P-loop containing nucleotide triphosphate hydrolases"/>
    <property type="match status" value="1"/>
</dbReference>
<dbReference type="EMBL" id="DACTBT010000028">
    <property type="protein sequence ID" value="HAT4299495.1"/>
    <property type="molecule type" value="Genomic_DNA"/>
</dbReference>
<dbReference type="InterPro" id="IPR014818">
    <property type="entry name" value="Phage/plasmid_primase_P4_C"/>
</dbReference>
<dbReference type="Pfam" id="PF03288">
    <property type="entry name" value="Pox_D5"/>
    <property type="match status" value="1"/>
</dbReference>
<dbReference type="CDD" id="cd01029">
    <property type="entry name" value="TOPRIM_primases"/>
    <property type="match status" value="1"/>
</dbReference>
<dbReference type="InterPro" id="IPR014015">
    <property type="entry name" value="Helicase_SF3_DNA-vir"/>
</dbReference>
<dbReference type="SUPFAM" id="SSF56731">
    <property type="entry name" value="DNA primase core"/>
    <property type="match status" value="1"/>
</dbReference>
<dbReference type="PANTHER" id="PTHR35372:SF2">
    <property type="entry name" value="SF3 HELICASE DOMAIN-CONTAINING PROTEIN"/>
    <property type="match status" value="1"/>
</dbReference>
<accession>A0AAN5SFX1</accession>
<dbReference type="Proteomes" id="UP000855421">
    <property type="component" value="Unassembled WGS sequence"/>
</dbReference>
<keyword evidence="2" id="KW-0378">Hydrolase</keyword>